<dbReference type="AlphaFoldDB" id="A0A5B7DZU6"/>
<keyword evidence="2" id="KW-1185">Reference proteome</keyword>
<protein>
    <submittedName>
        <fullName evidence="1">Uncharacterized protein</fullName>
    </submittedName>
</protein>
<name>A0A5B7DZU6_PORTR</name>
<sequence length="101" mass="11689">MDNPITHLELRIRILQIICLTLNIGVSKMNQGGVEEDVSLHQHTVDLAMRHSTQQRQPLIPHLIPHFLQQTALRPVTSDYEVHLSRYKNCQNTPYSHRCSL</sequence>
<evidence type="ECO:0000313" key="1">
    <source>
        <dbReference type="EMBL" id="MPC26735.1"/>
    </source>
</evidence>
<comment type="caution">
    <text evidence="1">The sequence shown here is derived from an EMBL/GenBank/DDBJ whole genome shotgun (WGS) entry which is preliminary data.</text>
</comment>
<proteinExistence type="predicted"/>
<organism evidence="1 2">
    <name type="scientific">Portunus trituberculatus</name>
    <name type="common">Swimming crab</name>
    <name type="synonym">Neptunus trituberculatus</name>
    <dbReference type="NCBI Taxonomy" id="210409"/>
    <lineage>
        <taxon>Eukaryota</taxon>
        <taxon>Metazoa</taxon>
        <taxon>Ecdysozoa</taxon>
        <taxon>Arthropoda</taxon>
        <taxon>Crustacea</taxon>
        <taxon>Multicrustacea</taxon>
        <taxon>Malacostraca</taxon>
        <taxon>Eumalacostraca</taxon>
        <taxon>Eucarida</taxon>
        <taxon>Decapoda</taxon>
        <taxon>Pleocyemata</taxon>
        <taxon>Brachyura</taxon>
        <taxon>Eubrachyura</taxon>
        <taxon>Portunoidea</taxon>
        <taxon>Portunidae</taxon>
        <taxon>Portuninae</taxon>
        <taxon>Portunus</taxon>
    </lineage>
</organism>
<gene>
    <name evidence="1" type="ORF">E2C01_019881</name>
</gene>
<dbReference type="EMBL" id="VSRR010001642">
    <property type="protein sequence ID" value="MPC26735.1"/>
    <property type="molecule type" value="Genomic_DNA"/>
</dbReference>
<accession>A0A5B7DZU6</accession>
<reference evidence="1 2" key="1">
    <citation type="submission" date="2019-05" db="EMBL/GenBank/DDBJ databases">
        <title>Another draft genome of Portunus trituberculatus and its Hox gene families provides insights of decapod evolution.</title>
        <authorList>
            <person name="Jeong J.-H."/>
            <person name="Song I."/>
            <person name="Kim S."/>
            <person name="Choi T."/>
            <person name="Kim D."/>
            <person name="Ryu S."/>
            <person name="Kim W."/>
        </authorList>
    </citation>
    <scope>NUCLEOTIDE SEQUENCE [LARGE SCALE GENOMIC DNA]</scope>
    <source>
        <tissue evidence="1">Muscle</tissue>
    </source>
</reference>
<evidence type="ECO:0000313" key="2">
    <source>
        <dbReference type="Proteomes" id="UP000324222"/>
    </source>
</evidence>
<dbReference type="Proteomes" id="UP000324222">
    <property type="component" value="Unassembled WGS sequence"/>
</dbReference>